<dbReference type="RefSeq" id="XP_007289591.1">
    <property type="nucleotide sequence ID" value="XM_007289529.1"/>
</dbReference>
<dbReference type="HOGENOM" id="CLU_005936_0_0_1"/>
<dbReference type="KEGG" id="mbe:MBM_01702"/>
<reference evidence="2 3" key="1">
    <citation type="journal article" date="2012" name="BMC Genomics">
        <title>Sequencing the genome of Marssonina brunnea reveals fungus-poplar co-evolution.</title>
        <authorList>
            <person name="Zhu S."/>
            <person name="Cao Y.-Z."/>
            <person name="Jiang C."/>
            <person name="Tan B.-Y."/>
            <person name="Wang Z."/>
            <person name="Feng S."/>
            <person name="Zhang L."/>
            <person name="Su X.-H."/>
            <person name="Brejova B."/>
            <person name="Vinar T."/>
            <person name="Xu M."/>
            <person name="Wang M.-X."/>
            <person name="Zhang S.-G."/>
            <person name="Huang M.-R."/>
            <person name="Wu R."/>
            <person name="Zhou Y."/>
        </authorList>
    </citation>
    <scope>NUCLEOTIDE SEQUENCE [LARGE SCALE GENOMIC DNA]</scope>
    <source>
        <strain evidence="2 3">MB_m1</strain>
    </source>
</reference>
<dbReference type="InterPro" id="IPR052973">
    <property type="entry name" value="Fungal_sec-metab_reg_TF"/>
</dbReference>
<dbReference type="GeneID" id="18757637"/>
<proteinExistence type="predicted"/>
<gene>
    <name evidence="2" type="ORF">MBM_01702</name>
</gene>
<dbReference type="Proteomes" id="UP000006753">
    <property type="component" value="Unassembled WGS sequence"/>
</dbReference>
<dbReference type="OrthoDB" id="5417895at2759"/>
<dbReference type="PANTHER" id="PTHR35392:SF2">
    <property type="entry name" value="ZN(II)2CYS6 TRANSCRIPTION FACTOR (EUROFUNG)"/>
    <property type="match status" value="1"/>
</dbReference>
<name>K1WQ57_MARBU</name>
<evidence type="ECO:0000256" key="1">
    <source>
        <dbReference type="SAM" id="MobiDB-lite"/>
    </source>
</evidence>
<keyword evidence="3" id="KW-1185">Reference proteome</keyword>
<accession>K1WQ57</accession>
<sequence>MGRKPNALIIQHFERGAKLNDSSNRYEHTCRSCGEKFPKGRIDSLTSHLIKKCPALSVQDRQKVLLEMNNLPHLPQGAQGEGLMNGSTRDLPIGQPPQDNWSALGILAEVARRNDTHEKHDNRSANNSGVSGGGHNSEPQRHRLEIQEHYTQENPPVSYEQRVQHGRKLGKTNHYDHNQDRESSLAPASFAAHMPDARSVTPNLVMATNATNIAAAAARFVPSMVDPQLLGDDMNQHNNLPQVKCETLTEANSPYDDHMYHNIPGESVMQWPMLDGSGVNVGHYEADHIEQDMRHAESPRAAPTYTTLAPSVATQTTMVTQFSAETGHGHGKKPAKPVGRKKFDNFRRREVKLVRQMGACLRCRMLKKPCSPGSPCDTCRRVESARVWKQPCVRTRLAEELDVFSAGLHLVLAHQQISNAKSQVAFQYSQHHIEASHYPETTVYATFHAQEGHQVIAQENIDPGLSGDFNVNSLRILDMDNDDPPMKLEAYMKRMSNVFIEREPSHFMNITLNTAQKLAIENQDKLLDKTDGLLNKTLEFWAIVQILVDHEPRWVISDRINVDAQPGQGPIVNSTSYDLLVAQLNAAAEKKAAKMCTDVLMRLERLLLQKISSFEVFLIAIIILNCVEKSTWLFKSWEQVSFRSRWPLDKPPKWFADQGEKFTETLQMLLRMREVVPKTYQTPEGTIATNKDQVSRDYFETLRLDHRDVLDKQANHQFDPANSRCYELRFCSRILLPTPA</sequence>
<dbReference type="OMA" id="SKFMRVT"/>
<dbReference type="InParanoid" id="K1WQ57"/>
<dbReference type="eggNOG" id="ENOG502SJ77">
    <property type="taxonomic scope" value="Eukaryota"/>
</dbReference>
<feature type="region of interest" description="Disordered" evidence="1">
    <location>
        <begin position="115"/>
        <end position="139"/>
    </location>
</feature>
<dbReference type="PANTHER" id="PTHR35392">
    <property type="entry name" value="ZN(II)2CYS6 TRANSCRIPTION FACTOR (EUROFUNG)-RELATED-RELATED"/>
    <property type="match status" value="1"/>
</dbReference>
<dbReference type="EMBL" id="JH921430">
    <property type="protein sequence ID" value="EKD19750.1"/>
    <property type="molecule type" value="Genomic_DNA"/>
</dbReference>
<organism evidence="2 3">
    <name type="scientific">Marssonina brunnea f. sp. multigermtubi (strain MB_m1)</name>
    <name type="common">Marssonina leaf spot fungus</name>
    <dbReference type="NCBI Taxonomy" id="1072389"/>
    <lineage>
        <taxon>Eukaryota</taxon>
        <taxon>Fungi</taxon>
        <taxon>Dikarya</taxon>
        <taxon>Ascomycota</taxon>
        <taxon>Pezizomycotina</taxon>
        <taxon>Leotiomycetes</taxon>
        <taxon>Helotiales</taxon>
        <taxon>Drepanopezizaceae</taxon>
        <taxon>Drepanopeziza</taxon>
    </lineage>
</organism>
<protein>
    <submittedName>
        <fullName evidence="2">Uncharacterized protein</fullName>
    </submittedName>
</protein>
<evidence type="ECO:0000313" key="3">
    <source>
        <dbReference type="Proteomes" id="UP000006753"/>
    </source>
</evidence>
<dbReference type="AlphaFoldDB" id="K1WQ57"/>
<evidence type="ECO:0000313" key="2">
    <source>
        <dbReference type="EMBL" id="EKD19750.1"/>
    </source>
</evidence>